<feature type="region of interest" description="Disordered" evidence="11">
    <location>
        <begin position="231"/>
        <end position="254"/>
    </location>
</feature>
<dbReference type="Gene3D" id="3.90.199.10">
    <property type="entry name" value="Topoisomerase II, domain 5"/>
    <property type="match status" value="1"/>
</dbReference>
<keyword evidence="10" id="KW-0175">Coiled coil</keyword>
<reference evidence="13" key="2">
    <citation type="submission" date="2025-09" db="UniProtKB">
        <authorList>
            <consortium name="Ensembl"/>
        </authorList>
    </citation>
    <scope>IDENTIFICATION</scope>
</reference>
<evidence type="ECO:0000256" key="1">
    <source>
        <dbReference type="ARBA" id="ARBA00000185"/>
    </source>
</evidence>
<dbReference type="AlphaFoldDB" id="A0A8C4RBV1"/>
<feature type="compositionally biased region" description="Acidic residues" evidence="11">
    <location>
        <begin position="376"/>
        <end position="405"/>
    </location>
</feature>
<comment type="caution">
    <text evidence="9">Lacks conserved residue(s) required for the propagation of feature annotation.</text>
</comment>
<dbReference type="GO" id="GO:0000819">
    <property type="term" value="P:sister chromatid segregation"/>
    <property type="evidence" value="ECO:0007669"/>
    <property type="project" value="TreeGrafter"/>
</dbReference>
<keyword evidence="14" id="KW-1185">Reference proteome</keyword>
<dbReference type="Gene3D" id="3.30.1360.40">
    <property type="match status" value="1"/>
</dbReference>
<evidence type="ECO:0000259" key="12">
    <source>
        <dbReference type="PROSITE" id="PS52040"/>
    </source>
</evidence>
<dbReference type="InterPro" id="IPR013758">
    <property type="entry name" value="Topo_IIA_A/C_ab"/>
</dbReference>
<evidence type="ECO:0000256" key="7">
    <source>
        <dbReference type="ARBA" id="ARBA00023125"/>
    </source>
</evidence>
<keyword evidence="7 9" id="KW-0238">DNA-binding</keyword>
<feature type="domain" description="Topo IIA-type catalytic" evidence="12">
    <location>
        <begin position="1"/>
        <end position="203"/>
    </location>
</feature>
<feature type="coiled-coil region" evidence="10">
    <location>
        <begin position="173"/>
        <end position="216"/>
    </location>
</feature>
<dbReference type="GO" id="GO:0005634">
    <property type="term" value="C:nucleus"/>
    <property type="evidence" value="ECO:0007669"/>
    <property type="project" value="TreeGrafter"/>
</dbReference>
<evidence type="ECO:0000256" key="11">
    <source>
        <dbReference type="SAM" id="MobiDB-lite"/>
    </source>
</evidence>
<evidence type="ECO:0000256" key="3">
    <source>
        <dbReference type="ARBA" id="ARBA00012895"/>
    </source>
</evidence>
<protein>
    <recommendedName>
        <fullName evidence="3">DNA topoisomerase (ATP-hydrolyzing)</fullName>
        <ecNumber evidence="3">5.6.2.2</ecNumber>
    </recommendedName>
</protein>
<proteinExistence type="predicted"/>
<dbReference type="Ensembl" id="ENSEBUT00000028399.1">
    <property type="protein sequence ID" value="ENSEBUP00000027823.1"/>
    <property type="gene ID" value="ENSEBUG00000017022.1"/>
</dbReference>
<evidence type="ECO:0000313" key="13">
    <source>
        <dbReference type="Ensembl" id="ENSEBUP00000027823.1"/>
    </source>
</evidence>
<dbReference type="PROSITE" id="PS52040">
    <property type="entry name" value="TOPO_IIA"/>
    <property type="match status" value="1"/>
</dbReference>
<feature type="region of interest" description="Disordered" evidence="11">
    <location>
        <begin position="298"/>
        <end position="479"/>
    </location>
</feature>
<sequence length="654" mass="72405">MTAEKLQEAEAAGLHKVFKLQTSLTCHSMVLFDHMGCLNKYECVQDVLREFYDLRLKYYGLRKDWLIGLLGAEAAKLSNQARFILEKIQGKITIENKPKRELIKMLLDCGYDPDPLKEWKDSQNKSMDGDDEVETEEGSSDVEDNQAPKARSSEPDFNYILGMPLWCLTKERIEDLIKQRDAKNQELNDIKNKPIIDMWKEDLAALVQELDRVDAQENQEDMLPLKGKTKLVGKAKRRPGQLPEICPSPHGRRVMPRIPDIKELAIKKRTKAIKCKDEFDMDVQPEDEEIEPLNLAQRLKIKNKEKPKQASKKQTSAKPSFKPVRKSYAWLDSGSDEDDLPMLSESDLSDASLQVAPRENKPRRAAAAVSKKYNLDDSEEEEEEDQKGEDEDFDCDEPMAEDDGNSDTSVEFQSLKVTSKVKATKSKETASAVVKAKAAPQGSTTTAQAKKDEESADDVMSSSGSGSDNALALKCPASDSGSDVLAEIEKTSKTKRVALAGKPPRVAAKQTAAKDKVPLKKAAASAPSRVLAVDSDEEDLQKPAKKSQAARSEKKMPVAAKKVIKDSNQPSIMSALIKGKGKTTASKGKASAGVAKRKICISSESDDSLDLSSSPPRIKCAPQKSDPDPVAMRPVRKRKQMKYIESDDDDSFCA</sequence>
<evidence type="ECO:0000256" key="6">
    <source>
        <dbReference type="ARBA" id="ARBA00023029"/>
    </source>
</evidence>
<evidence type="ECO:0000256" key="5">
    <source>
        <dbReference type="ARBA" id="ARBA00022840"/>
    </source>
</evidence>
<comment type="cofactor">
    <cofactor evidence="2">
        <name>Mg(2+)</name>
        <dbReference type="ChEBI" id="CHEBI:18420"/>
    </cofactor>
</comment>
<feature type="region of interest" description="Disordered" evidence="11">
    <location>
        <begin position="118"/>
        <end position="155"/>
    </location>
</feature>
<dbReference type="InterPro" id="IPR002205">
    <property type="entry name" value="Topo_IIA_dom_A"/>
</dbReference>
<dbReference type="SUPFAM" id="SSF56719">
    <property type="entry name" value="Type II DNA topoisomerase"/>
    <property type="match status" value="1"/>
</dbReference>
<evidence type="ECO:0000313" key="14">
    <source>
        <dbReference type="Proteomes" id="UP000694388"/>
    </source>
</evidence>
<dbReference type="GO" id="GO:0005524">
    <property type="term" value="F:ATP binding"/>
    <property type="evidence" value="ECO:0007669"/>
    <property type="project" value="UniProtKB-KW"/>
</dbReference>
<reference evidence="13" key="1">
    <citation type="submission" date="2025-08" db="UniProtKB">
        <authorList>
            <consortium name="Ensembl"/>
        </authorList>
    </citation>
    <scope>IDENTIFICATION</scope>
</reference>
<dbReference type="Gene3D" id="1.10.268.10">
    <property type="entry name" value="Topoisomerase, domain 3"/>
    <property type="match status" value="1"/>
</dbReference>
<evidence type="ECO:0000256" key="8">
    <source>
        <dbReference type="ARBA" id="ARBA00023235"/>
    </source>
</evidence>
<accession>A0A8C4RBV1</accession>
<evidence type="ECO:0000256" key="2">
    <source>
        <dbReference type="ARBA" id="ARBA00001946"/>
    </source>
</evidence>
<evidence type="ECO:0000256" key="9">
    <source>
        <dbReference type="PROSITE-ProRule" id="PRU01384"/>
    </source>
</evidence>
<dbReference type="Pfam" id="PF00521">
    <property type="entry name" value="DNA_topoisoIV"/>
    <property type="match status" value="1"/>
</dbReference>
<dbReference type="GO" id="GO:0003918">
    <property type="term" value="F:DNA topoisomerase type II (double strand cut, ATP-hydrolyzing) activity"/>
    <property type="evidence" value="ECO:0007669"/>
    <property type="project" value="UniProtKB-EC"/>
</dbReference>
<dbReference type="PANTHER" id="PTHR10169:SF38">
    <property type="entry name" value="DNA TOPOISOMERASE 2"/>
    <property type="match status" value="1"/>
</dbReference>
<keyword evidence="8" id="KW-0413">Isomerase</keyword>
<evidence type="ECO:0000256" key="4">
    <source>
        <dbReference type="ARBA" id="ARBA00022741"/>
    </source>
</evidence>
<dbReference type="Proteomes" id="UP000694388">
    <property type="component" value="Unplaced"/>
</dbReference>
<dbReference type="GO" id="GO:0003677">
    <property type="term" value="F:DNA binding"/>
    <property type="evidence" value="ECO:0007669"/>
    <property type="project" value="UniProtKB-UniRule"/>
</dbReference>
<dbReference type="PANTHER" id="PTHR10169">
    <property type="entry name" value="DNA TOPOISOMERASE/GYRASE"/>
    <property type="match status" value="1"/>
</dbReference>
<dbReference type="GO" id="GO:0006265">
    <property type="term" value="P:DNA topological change"/>
    <property type="evidence" value="ECO:0007669"/>
    <property type="project" value="InterPro"/>
</dbReference>
<keyword evidence="4" id="KW-0547">Nucleotide-binding</keyword>
<keyword evidence="5" id="KW-0067">ATP-binding</keyword>
<dbReference type="EC" id="5.6.2.2" evidence="3"/>
<dbReference type="InterPro" id="IPR013757">
    <property type="entry name" value="Topo_IIA_A_a_sf"/>
</dbReference>
<organism evidence="13 14">
    <name type="scientific">Eptatretus burgeri</name>
    <name type="common">Inshore hagfish</name>
    <dbReference type="NCBI Taxonomy" id="7764"/>
    <lineage>
        <taxon>Eukaryota</taxon>
        <taxon>Metazoa</taxon>
        <taxon>Chordata</taxon>
        <taxon>Craniata</taxon>
        <taxon>Vertebrata</taxon>
        <taxon>Cyclostomata</taxon>
        <taxon>Myxini</taxon>
        <taxon>Myxiniformes</taxon>
        <taxon>Myxinidae</taxon>
        <taxon>Eptatretinae</taxon>
        <taxon>Eptatretus</taxon>
    </lineage>
</organism>
<feature type="region of interest" description="Disordered" evidence="11">
    <location>
        <begin position="604"/>
        <end position="654"/>
    </location>
</feature>
<dbReference type="FunFam" id="1.10.268.10:FF:000002">
    <property type="entry name" value="DNA topoisomerase 2"/>
    <property type="match status" value="1"/>
</dbReference>
<dbReference type="InterPro" id="IPR013760">
    <property type="entry name" value="Topo_IIA-like_dom_sf"/>
</dbReference>
<dbReference type="InterPro" id="IPR050634">
    <property type="entry name" value="DNA_Topoisomerase_II"/>
</dbReference>
<evidence type="ECO:0000256" key="10">
    <source>
        <dbReference type="SAM" id="Coils"/>
    </source>
</evidence>
<dbReference type="GeneTree" id="ENSGT00940000157921"/>
<name>A0A8C4RBV1_EPTBU</name>
<dbReference type="GO" id="GO:0000712">
    <property type="term" value="P:resolution of meiotic recombination intermediates"/>
    <property type="evidence" value="ECO:0007669"/>
    <property type="project" value="TreeGrafter"/>
</dbReference>
<feature type="compositionally biased region" description="Acidic residues" evidence="11">
    <location>
        <begin position="129"/>
        <end position="144"/>
    </location>
</feature>
<comment type="catalytic activity">
    <reaction evidence="1">
        <text>ATP-dependent breakage, passage and rejoining of double-stranded DNA.</text>
        <dbReference type="EC" id="5.6.2.2"/>
    </reaction>
</comment>
<keyword evidence="6" id="KW-0799">Topoisomerase</keyword>
<dbReference type="SMART" id="SM00434">
    <property type="entry name" value="TOP4c"/>
    <property type="match status" value="1"/>
</dbReference>
<feature type="region of interest" description="Disordered" evidence="11">
    <location>
        <begin position="500"/>
        <end position="559"/>
    </location>
</feature>